<protein>
    <recommendedName>
        <fullName evidence="3">Anaphase-promoting complex subunit 4 WD40 domain-containing protein</fullName>
    </recommendedName>
</protein>
<dbReference type="EMBL" id="CAJNJA010100319">
    <property type="protein sequence ID" value="CAE7943703.1"/>
    <property type="molecule type" value="Genomic_DNA"/>
</dbReference>
<sequence>DPSLPADAPEAEGCVIWDVSVFGRIGSIVFADKVHALAYQPDGSRLAVAGDGKLISVFEMENFDHAFDLPCASSVKAMAWSPSLRCLASGGDDGTIR</sequence>
<name>A0A813CGV0_9DINO</name>
<reference evidence="1" key="1">
    <citation type="submission" date="2021-02" db="EMBL/GenBank/DDBJ databases">
        <authorList>
            <person name="Dougan E. K."/>
            <person name="Rhodes N."/>
            <person name="Thang M."/>
            <person name="Chan C."/>
        </authorList>
    </citation>
    <scope>NUCLEOTIDE SEQUENCE</scope>
</reference>
<organism evidence="1 2">
    <name type="scientific">Symbiodinium necroappetens</name>
    <dbReference type="NCBI Taxonomy" id="1628268"/>
    <lineage>
        <taxon>Eukaryota</taxon>
        <taxon>Sar</taxon>
        <taxon>Alveolata</taxon>
        <taxon>Dinophyceae</taxon>
        <taxon>Suessiales</taxon>
        <taxon>Symbiodiniaceae</taxon>
        <taxon>Symbiodinium</taxon>
    </lineage>
</organism>
<dbReference type="InterPro" id="IPR001680">
    <property type="entry name" value="WD40_rpt"/>
</dbReference>
<dbReference type="Pfam" id="PF00400">
    <property type="entry name" value="WD40"/>
    <property type="match status" value="2"/>
</dbReference>
<dbReference type="Proteomes" id="UP000601435">
    <property type="component" value="Unassembled WGS sequence"/>
</dbReference>
<dbReference type="InterPro" id="IPR015943">
    <property type="entry name" value="WD40/YVTN_repeat-like_dom_sf"/>
</dbReference>
<comment type="caution">
    <text evidence="1">The sequence shown here is derived from an EMBL/GenBank/DDBJ whole genome shotgun (WGS) entry which is preliminary data.</text>
</comment>
<dbReference type="InterPro" id="IPR036322">
    <property type="entry name" value="WD40_repeat_dom_sf"/>
</dbReference>
<dbReference type="AlphaFoldDB" id="A0A813CGV0"/>
<dbReference type="OrthoDB" id="10251741at2759"/>
<dbReference type="SUPFAM" id="SSF50978">
    <property type="entry name" value="WD40 repeat-like"/>
    <property type="match status" value="1"/>
</dbReference>
<dbReference type="Gene3D" id="2.130.10.10">
    <property type="entry name" value="YVTN repeat-like/Quinoprotein amine dehydrogenase"/>
    <property type="match status" value="1"/>
</dbReference>
<accession>A0A813CGV0</accession>
<keyword evidence="2" id="KW-1185">Reference proteome</keyword>
<evidence type="ECO:0000313" key="2">
    <source>
        <dbReference type="Proteomes" id="UP000601435"/>
    </source>
</evidence>
<feature type="non-terminal residue" evidence="1">
    <location>
        <position position="1"/>
    </location>
</feature>
<proteinExistence type="predicted"/>
<evidence type="ECO:0000313" key="1">
    <source>
        <dbReference type="EMBL" id="CAE7943703.1"/>
    </source>
</evidence>
<feature type="non-terminal residue" evidence="1">
    <location>
        <position position="97"/>
    </location>
</feature>
<gene>
    <name evidence="1" type="ORF">SNEC2469_LOCUS35157</name>
</gene>
<evidence type="ECO:0008006" key="3">
    <source>
        <dbReference type="Google" id="ProtNLM"/>
    </source>
</evidence>